<comment type="subunit">
    <text evidence="7">Binds to mitochondrial small subunit 15S rRNA.</text>
</comment>
<protein>
    <recommendedName>
        <fullName evidence="11">Pentatricopeptide repeat domain-containing protein</fullName>
    </recommendedName>
</protein>
<dbReference type="Pfam" id="PF13812">
    <property type="entry name" value="PPR_3"/>
    <property type="match status" value="1"/>
</dbReference>
<evidence type="ECO:0000256" key="8">
    <source>
        <dbReference type="SAM" id="MobiDB-lite"/>
    </source>
</evidence>
<evidence type="ECO:0000256" key="5">
    <source>
        <dbReference type="ARBA" id="ARBA00023128"/>
    </source>
</evidence>
<evidence type="ECO:0000256" key="2">
    <source>
        <dbReference type="ARBA" id="ARBA00006192"/>
    </source>
</evidence>
<dbReference type="Proteomes" id="UP000799539">
    <property type="component" value="Unassembled WGS sequence"/>
</dbReference>
<gene>
    <name evidence="9" type="ORF">CERZMDRAFT_93664</name>
</gene>
<dbReference type="AlphaFoldDB" id="A0A6A6FSD6"/>
<evidence type="ECO:0000256" key="7">
    <source>
        <dbReference type="ARBA" id="ARBA00044511"/>
    </source>
</evidence>
<reference evidence="9" key="1">
    <citation type="journal article" date="2020" name="Stud. Mycol.">
        <title>101 Dothideomycetes genomes: a test case for predicting lifestyles and emergence of pathogens.</title>
        <authorList>
            <person name="Haridas S."/>
            <person name="Albert R."/>
            <person name="Binder M."/>
            <person name="Bloem J."/>
            <person name="Labutti K."/>
            <person name="Salamov A."/>
            <person name="Andreopoulos B."/>
            <person name="Baker S."/>
            <person name="Barry K."/>
            <person name="Bills G."/>
            <person name="Bluhm B."/>
            <person name="Cannon C."/>
            <person name="Castanera R."/>
            <person name="Culley D."/>
            <person name="Daum C."/>
            <person name="Ezra D."/>
            <person name="Gonzalez J."/>
            <person name="Henrissat B."/>
            <person name="Kuo A."/>
            <person name="Liang C."/>
            <person name="Lipzen A."/>
            <person name="Lutzoni F."/>
            <person name="Magnuson J."/>
            <person name="Mondo S."/>
            <person name="Nolan M."/>
            <person name="Ohm R."/>
            <person name="Pangilinan J."/>
            <person name="Park H.-J."/>
            <person name="Ramirez L."/>
            <person name="Alfaro M."/>
            <person name="Sun H."/>
            <person name="Tritt A."/>
            <person name="Yoshinaga Y."/>
            <person name="Zwiers L.-H."/>
            <person name="Turgeon B."/>
            <person name="Goodwin S."/>
            <person name="Spatafora J."/>
            <person name="Crous P."/>
            <person name="Grigoriev I."/>
        </authorList>
    </citation>
    <scope>NUCLEOTIDE SEQUENCE</scope>
    <source>
        <strain evidence="9">SCOH1-5</strain>
    </source>
</reference>
<dbReference type="InterPro" id="IPR002885">
    <property type="entry name" value="PPR_rpt"/>
</dbReference>
<organism evidence="9 10">
    <name type="scientific">Cercospora zeae-maydis SCOH1-5</name>
    <dbReference type="NCBI Taxonomy" id="717836"/>
    <lineage>
        <taxon>Eukaryota</taxon>
        <taxon>Fungi</taxon>
        <taxon>Dikarya</taxon>
        <taxon>Ascomycota</taxon>
        <taxon>Pezizomycotina</taxon>
        <taxon>Dothideomycetes</taxon>
        <taxon>Dothideomycetidae</taxon>
        <taxon>Mycosphaerellales</taxon>
        <taxon>Mycosphaerellaceae</taxon>
        <taxon>Cercospora</taxon>
    </lineage>
</organism>
<dbReference type="EMBL" id="ML992664">
    <property type="protein sequence ID" value="KAF2216367.1"/>
    <property type="molecule type" value="Genomic_DNA"/>
</dbReference>
<evidence type="ECO:0000313" key="9">
    <source>
        <dbReference type="EMBL" id="KAF2216367.1"/>
    </source>
</evidence>
<dbReference type="PANTHER" id="PTHR47447:SF17">
    <property type="entry name" value="OS12G0638900 PROTEIN"/>
    <property type="match status" value="1"/>
</dbReference>
<sequence length="755" mass="86539">MNPLFARLGQLESRRAVQTIWTSGKTKRGHWVCRECRSQWRSYSDDTLRWPGSNGIEEQAAQEESRTPWGLRSRNTRVESSVVRSDERKRDEQAVRASDVKHGFFDRHEVSGPEAQGTPHDSEAGSSVENLWEHLEQEASEHHADTPVIEDENLEASMPQDSLLVDYKTELPLAVSQKSTDRIIRCLFSAAQQHDLEFISAIPTSMFSEIVHLVQPGDFVTKLADVHMEVSNAMAEHMRIAKMREIAFEYSGVILRVLRIRRKAGQTPTLEDYTTLLRSARILGSHRSAETIWRSLIKDGIQPTTQCFNHYMGSMVWNGWHNAGVRRNARVVPYNMRKRSAPQPRDTFRFGNYRVGTGGIKERTMRVFSEMLAFGAVADIESFQILITACAREGDITTVNAMLDRVWKIDVPAIMESKDETSLAATDFPHDSPLRPNEGLLSTLAHAYGINNDLPAALRTVDFVARHYNLDITHKTWEALFEWTFVLAEEDVTGNLPLSSVRSLWQTMTGPPYSIKPTLAMYNRLISNLASSKKTFNMIEMMEEALPLARKDQLAARAARDHLIAVVQEQQADEVVEKARQEWEYARLLERRNDFWMRGWVRTLLVAINQLPIITADKDAQLFGLPRLLWEWRRFAPASLSYETATGIIQLQMRSEEDRQHSARVYANILEVMTQLKLQSRRYLGDTWMIDHEESEEVQQHKEKRRRTRLAIVANAHDRKLIETSIPKYLLLTDQLPADEQGEMQRRSAASSSFL</sequence>
<evidence type="ECO:0008006" key="11">
    <source>
        <dbReference type="Google" id="ProtNLM"/>
    </source>
</evidence>
<comment type="subcellular location">
    <subcellularLocation>
        <location evidence="1">Mitochondrion</location>
    </subcellularLocation>
</comment>
<evidence type="ECO:0000256" key="1">
    <source>
        <dbReference type="ARBA" id="ARBA00004173"/>
    </source>
</evidence>
<evidence type="ECO:0000256" key="4">
    <source>
        <dbReference type="ARBA" id="ARBA00022946"/>
    </source>
</evidence>
<dbReference type="GO" id="GO:0005739">
    <property type="term" value="C:mitochondrion"/>
    <property type="evidence" value="ECO:0007669"/>
    <property type="project" value="UniProtKB-SubCell"/>
</dbReference>
<evidence type="ECO:0000256" key="3">
    <source>
        <dbReference type="ARBA" id="ARBA00022737"/>
    </source>
</evidence>
<comment type="function">
    <text evidence="6">Regulates mitochondrial small subunit maturation by controlling 15S rRNA 5'-end processing. Localizes to the 5' precursor of the 15S rRNA in a position that is subsequently occupied by mS47 in the mature yeast mtSSU. Uses structure and sequence-specific RNA recognition, binding to a single-stranded region of the precursor and specifically recognizing bases -6 to -1. The exchange of Ccm1 for mS47 is coupled to the irreversible removal of precursor rRNA that is accompanied by conformational changes of the mitoribosomal proteins uS5m and mS26. These conformational changes signal completion of 5'-end rRNA processing through protection of the mature 5'-end of the 15S rRNA and stabilization of mS47. The removal of the 5' precursor together with the dissociation of Ccm1 may be catalyzed by the 5'-3' exoribonuclease Pet127. Involved in the specific removal of group I introns in mitochondrial encoded transcripts.</text>
</comment>
<dbReference type="InterPro" id="IPR011990">
    <property type="entry name" value="TPR-like_helical_dom_sf"/>
</dbReference>
<keyword evidence="3" id="KW-0677">Repeat</keyword>
<dbReference type="PANTHER" id="PTHR47447">
    <property type="entry name" value="OS03G0856100 PROTEIN"/>
    <property type="match status" value="1"/>
</dbReference>
<proteinExistence type="inferred from homology"/>
<keyword evidence="4" id="KW-0809">Transit peptide</keyword>
<keyword evidence="5" id="KW-0496">Mitochondrion</keyword>
<dbReference type="InterPro" id="IPR024319">
    <property type="entry name" value="ATPase_expression_mit"/>
</dbReference>
<name>A0A6A6FSD6_9PEZI</name>
<feature type="region of interest" description="Disordered" evidence="8">
    <location>
        <begin position="57"/>
        <end position="126"/>
    </location>
</feature>
<dbReference type="Pfam" id="PF12921">
    <property type="entry name" value="ATP13"/>
    <property type="match status" value="1"/>
</dbReference>
<evidence type="ECO:0000313" key="10">
    <source>
        <dbReference type="Proteomes" id="UP000799539"/>
    </source>
</evidence>
<accession>A0A6A6FSD6</accession>
<keyword evidence="10" id="KW-1185">Reference proteome</keyword>
<evidence type="ECO:0000256" key="6">
    <source>
        <dbReference type="ARBA" id="ARBA00044493"/>
    </source>
</evidence>
<dbReference type="OrthoDB" id="185373at2759"/>
<comment type="similarity">
    <text evidence="2">Belongs to the CCM1 family.</text>
</comment>
<feature type="compositionally biased region" description="Basic and acidic residues" evidence="8">
    <location>
        <begin position="84"/>
        <end position="111"/>
    </location>
</feature>
<dbReference type="Gene3D" id="1.25.40.10">
    <property type="entry name" value="Tetratricopeptide repeat domain"/>
    <property type="match status" value="1"/>
</dbReference>